<evidence type="ECO:0000256" key="2">
    <source>
        <dbReference type="ARBA" id="ARBA00010519"/>
    </source>
</evidence>
<protein>
    <recommendedName>
        <fullName evidence="4 17">NADH-ubiquinone oxidoreductase chain 4L</fullName>
        <ecNumber evidence="3 17">7.1.1.2</ecNumber>
    </recommendedName>
</protein>
<gene>
    <name evidence="19" type="primary">ND4L</name>
</gene>
<evidence type="ECO:0000256" key="8">
    <source>
        <dbReference type="ARBA" id="ARBA00022967"/>
    </source>
</evidence>
<name>A9X4G0_9SAUR</name>
<evidence type="ECO:0000256" key="4">
    <source>
        <dbReference type="ARBA" id="ARBA00016612"/>
    </source>
</evidence>
<evidence type="ECO:0000256" key="12">
    <source>
        <dbReference type="ARBA" id="ARBA00023075"/>
    </source>
</evidence>
<keyword evidence="17" id="KW-0999">Mitochondrion inner membrane</keyword>
<dbReference type="AlphaFoldDB" id="A9X4G0"/>
<dbReference type="InterPro" id="IPR039428">
    <property type="entry name" value="NUOK/Mnh_C1-like"/>
</dbReference>
<evidence type="ECO:0000256" key="3">
    <source>
        <dbReference type="ARBA" id="ARBA00012944"/>
    </source>
</evidence>
<evidence type="ECO:0000256" key="10">
    <source>
        <dbReference type="ARBA" id="ARBA00022989"/>
    </source>
</evidence>
<evidence type="ECO:0000256" key="18">
    <source>
        <dbReference type="SAM" id="SignalP"/>
    </source>
</evidence>
<evidence type="ECO:0000256" key="9">
    <source>
        <dbReference type="ARBA" id="ARBA00022982"/>
    </source>
</evidence>
<dbReference type="Gene3D" id="1.10.287.3510">
    <property type="match status" value="1"/>
</dbReference>
<evidence type="ECO:0000256" key="15">
    <source>
        <dbReference type="ARBA" id="ARBA00043911"/>
    </source>
</evidence>
<comment type="catalytic activity">
    <reaction evidence="16">
        <text>a ubiquinone + NADH + 5 H(+)(in) = a ubiquinol + NAD(+) + 4 H(+)(out)</text>
        <dbReference type="Rhea" id="RHEA:29091"/>
        <dbReference type="Rhea" id="RHEA-COMP:9565"/>
        <dbReference type="Rhea" id="RHEA-COMP:9566"/>
        <dbReference type="ChEBI" id="CHEBI:15378"/>
        <dbReference type="ChEBI" id="CHEBI:16389"/>
        <dbReference type="ChEBI" id="CHEBI:17976"/>
        <dbReference type="ChEBI" id="CHEBI:57540"/>
        <dbReference type="ChEBI" id="CHEBI:57945"/>
        <dbReference type="EC" id="7.1.1.2"/>
    </reaction>
    <physiologicalReaction direction="left-to-right" evidence="16">
        <dbReference type="Rhea" id="RHEA:29092"/>
    </physiologicalReaction>
</comment>
<keyword evidence="13 17" id="KW-0496">Mitochondrion</keyword>
<dbReference type="InterPro" id="IPR001133">
    <property type="entry name" value="NADH_UbQ_OxRdtase_chain4L/K"/>
</dbReference>
<dbReference type="Pfam" id="PF00420">
    <property type="entry name" value="Oxidored_q2"/>
    <property type="match status" value="1"/>
</dbReference>
<dbReference type="PANTHER" id="PTHR11434">
    <property type="entry name" value="NADH-UBIQUINONE OXIDOREDUCTASE SUBUNIT ND4L"/>
    <property type="match status" value="1"/>
</dbReference>
<comment type="similarity">
    <text evidence="2 17">Belongs to the complex I subunit 4L family.</text>
</comment>
<dbReference type="EC" id="7.1.1.2" evidence="3 17"/>
<dbReference type="GeneID" id="5846234"/>
<keyword evidence="10 17" id="KW-1133">Transmembrane helix</keyword>
<dbReference type="GO" id="GO:0042773">
    <property type="term" value="P:ATP synthesis coupled electron transport"/>
    <property type="evidence" value="ECO:0007669"/>
    <property type="project" value="UniProtKB-UniRule"/>
</dbReference>
<keyword evidence="11 17" id="KW-0520">NAD</keyword>
<evidence type="ECO:0000256" key="14">
    <source>
        <dbReference type="ARBA" id="ARBA00023136"/>
    </source>
</evidence>
<sequence length="96" mass="10357">MPLTQELLIITFLLSTTSLALQHNHLVYALLCIEAMVLALFMIILTCTTTTMNSTGLPTPIILLTLAACEASVGLSLVIATIRTKGNDLMKNLNLL</sequence>
<dbReference type="GO" id="GO:0005743">
    <property type="term" value="C:mitochondrial inner membrane"/>
    <property type="evidence" value="ECO:0007669"/>
    <property type="project" value="UniProtKB-SubCell"/>
</dbReference>
<keyword evidence="12 17" id="KW-0830">Ubiquinone</keyword>
<evidence type="ECO:0000256" key="11">
    <source>
        <dbReference type="ARBA" id="ARBA00023027"/>
    </source>
</evidence>
<geneLocation type="mitochondrion" evidence="19"/>
<feature type="signal peptide" evidence="18">
    <location>
        <begin position="1"/>
        <end position="20"/>
    </location>
</feature>
<organism evidence="19">
    <name type="scientific">Indotyphlops braminus</name>
    <name type="common">Brahminy blind snake</name>
    <dbReference type="NCBI Taxonomy" id="51846"/>
    <lineage>
        <taxon>Eukaryota</taxon>
        <taxon>Metazoa</taxon>
        <taxon>Chordata</taxon>
        <taxon>Craniata</taxon>
        <taxon>Vertebrata</taxon>
        <taxon>Euteleostomi</taxon>
        <taxon>Lepidosauria</taxon>
        <taxon>Squamata</taxon>
        <taxon>Bifurcata</taxon>
        <taxon>Unidentata</taxon>
        <taxon>Episquamata</taxon>
        <taxon>Toxicofera</taxon>
        <taxon>Serpentes</taxon>
        <taxon>Typhlopoidea</taxon>
        <taxon>Typhlopidae</taxon>
        <taxon>Indotyphlops</taxon>
    </lineage>
</organism>
<evidence type="ECO:0000256" key="17">
    <source>
        <dbReference type="RuleBase" id="RU004419"/>
    </source>
</evidence>
<feature type="transmembrane region" description="Helical" evidence="17">
    <location>
        <begin position="61"/>
        <end position="82"/>
    </location>
</feature>
<evidence type="ECO:0000256" key="7">
    <source>
        <dbReference type="ARBA" id="ARBA00022692"/>
    </source>
</evidence>
<reference evidence="19" key="1">
    <citation type="journal article" date="2008" name="BMC Genomics">
        <title>Evolution of the mitochondrial genome in snakes: gene rearrangements and phylogenetic relationships.</title>
        <authorList>
            <person name="Yan J."/>
            <person name="Li H."/>
            <person name="Zhou K."/>
        </authorList>
    </citation>
    <scope>NUCLEOTIDE SEQUENCE</scope>
</reference>
<keyword evidence="7 17" id="KW-0812">Transmembrane</keyword>
<evidence type="ECO:0000313" key="19">
    <source>
        <dbReference type="EMBL" id="ABC55925.1"/>
    </source>
</evidence>
<keyword evidence="18" id="KW-0732">Signal</keyword>
<keyword evidence="5 17" id="KW-0813">Transport</keyword>
<keyword evidence="6 17" id="KW-0679">Respiratory chain</keyword>
<keyword evidence="9 17" id="KW-0249">Electron transport</keyword>
<evidence type="ECO:0000256" key="5">
    <source>
        <dbReference type="ARBA" id="ARBA00022448"/>
    </source>
</evidence>
<evidence type="ECO:0000256" key="6">
    <source>
        <dbReference type="ARBA" id="ARBA00022660"/>
    </source>
</evidence>
<comment type="function">
    <text evidence="15">Core subunit of the mitochondrial membrane respiratory chain NADH dehydrogenase (Complex I) which catalyzes electron transfer from NADH through the respiratory chain, using ubiquinone as an electron acceptor. Part of the enzyme membrane arm which is embedded in the lipid bilayer and involved in proton translocation.</text>
</comment>
<dbReference type="RefSeq" id="YP_001648391.1">
    <property type="nucleotide sequence ID" value="NC_010196.1"/>
</dbReference>
<dbReference type="GO" id="GO:0008137">
    <property type="term" value="F:NADH dehydrogenase (ubiquinone) activity"/>
    <property type="evidence" value="ECO:0007669"/>
    <property type="project" value="UniProtKB-EC"/>
</dbReference>
<dbReference type="CTD" id="4539"/>
<feature type="chain" id="PRO_5002744472" description="NADH-ubiquinone oxidoreductase chain 4L" evidence="18">
    <location>
        <begin position="21"/>
        <end position="96"/>
    </location>
</feature>
<dbReference type="GO" id="GO:0016651">
    <property type="term" value="F:oxidoreductase activity, acting on NAD(P)H"/>
    <property type="evidence" value="ECO:0007669"/>
    <property type="project" value="InterPro"/>
</dbReference>
<dbReference type="GO" id="GO:0030964">
    <property type="term" value="C:NADH dehydrogenase complex"/>
    <property type="evidence" value="ECO:0007669"/>
    <property type="project" value="TreeGrafter"/>
</dbReference>
<dbReference type="EMBL" id="DQ343649">
    <property type="protein sequence ID" value="ABC55925.1"/>
    <property type="molecule type" value="Genomic_DNA"/>
</dbReference>
<dbReference type="PANTHER" id="PTHR11434:SF0">
    <property type="entry name" value="NADH-UBIQUINONE OXIDOREDUCTASE CHAIN 4L"/>
    <property type="match status" value="1"/>
</dbReference>
<feature type="transmembrane region" description="Helical" evidence="17">
    <location>
        <begin position="28"/>
        <end position="49"/>
    </location>
</feature>
<accession>A9X4G0</accession>
<evidence type="ECO:0000256" key="1">
    <source>
        <dbReference type="ARBA" id="ARBA00004225"/>
    </source>
</evidence>
<evidence type="ECO:0000256" key="13">
    <source>
        <dbReference type="ARBA" id="ARBA00023128"/>
    </source>
</evidence>
<comment type="subcellular location">
    <subcellularLocation>
        <location evidence="17">Mitochondrion inner membrane</location>
        <topology evidence="17">Multi-pass membrane protein</topology>
    </subcellularLocation>
    <subcellularLocation>
        <location evidence="1">Mitochondrion membrane</location>
        <topology evidence="1">Multi-pass membrane protein</topology>
    </subcellularLocation>
</comment>
<keyword evidence="8 17" id="KW-1278">Translocase</keyword>
<proteinExistence type="inferred from homology"/>
<keyword evidence="14 17" id="KW-0472">Membrane</keyword>
<evidence type="ECO:0000256" key="16">
    <source>
        <dbReference type="ARBA" id="ARBA00048769"/>
    </source>
</evidence>